<reference evidence="3" key="2">
    <citation type="submission" date="2016-10" db="EMBL/GenBank/DDBJ databases">
        <authorList>
            <person name="Wibberg D."/>
        </authorList>
    </citation>
    <scope>NUCLEOTIDE SEQUENCE [LARGE SCALE GENOMIC DNA]</scope>
</reference>
<dbReference type="AlphaFoldDB" id="A0A1H8GLR8"/>
<reference evidence="2 4" key="3">
    <citation type="submission" date="2016-10" db="EMBL/GenBank/DDBJ databases">
        <authorList>
            <person name="Varghese N."/>
            <person name="Submissions S."/>
        </authorList>
    </citation>
    <scope>NUCLEOTIDE SEQUENCE [LARGE SCALE GENOMIC DNA]</scope>
    <source>
        <strain evidence="2 4">CGMCC 1.7071</strain>
    </source>
</reference>
<protein>
    <submittedName>
        <fullName evidence="1">Uncharacterized protein</fullName>
    </submittedName>
</protein>
<name>A0A1H8GLR8_9HYPH</name>
<dbReference type="EMBL" id="FNXB01000006">
    <property type="protein sequence ID" value="SEH62624.1"/>
    <property type="molecule type" value="Genomic_DNA"/>
</dbReference>
<evidence type="ECO:0000313" key="2">
    <source>
        <dbReference type="EMBL" id="SEN44962.1"/>
    </source>
</evidence>
<evidence type="ECO:0000313" key="3">
    <source>
        <dbReference type="Proteomes" id="UP000183063"/>
    </source>
</evidence>
<accession>A0A1H8GLR8</accession>
<dbReference type="Proteomes" id="UP000198939">
    <property type="component" value="Unassembled WGS sequence"/>
</dbReference>
<dbReference type="OrthoDB" id="8403760at2"/>
<reference evidence="1" key="1">
    <citation type="submission" date="2016-10" db="EMBL/GenBank/DDBJ databases">
        <authorList>
            <person name="de Groot N.N."/>
        </authorList>
    </citation>
    <scope>NUCLEOTIDE SEQUENCE [LARGE SCALE GENOMIC DNA]</scope>
    <source>
        <strain evidence="1">CCBAU85039</strain>
    </source>
</reference>
<dbReference type="RefSeq" id="WP_072372595.1">
    <property type="nucleotide sequence ID" value="NZ_FNXB01000006.1"/>
</dbReference>
<organism evidence="1 3">
    <name type="scientific">Rhizobium tibeticum</name>
    <dbReference type="NCBI Taxonomy" id="501024"/>
    <lineage>
        <taxon>Bacteria</taxon>
        <taxon>Pseudomonadati</taxon>
        <taxon>Pseudomonadota</taxon>
        <taxon>Alphaproteobacteria</taxon>
        <taxon>Hyphomicrobiales</taxon>
        <taxon>Rhizobiaceae</taxon>
        <taxon>Rhizobium/Agrobacterium group</taxon>
        <taxon>Rhizobium</taxon>
    </lineage>
</organism>
<gene>
    <name evidence="1" type="ORF">RTCCBAU85039_1485</name>
    <name evidence="2" type="ORF">SAMN05216228_1004295</name>
</gene>
<evidence type="ECO:0000313" key="4">
    <source>
        <dbReference type="Proteomes" id="UP000198939"/>
    </source>
</evidence>
<sequence length="71" mass="7830">MADRETRETCREALSEPFGALVEKAVSSGWPEHEIALALTELAEAYVVKVSARIIIEGSLQSQLTSERLKN</sequence>
<dbReference type="EMBL" id="FOCV01000004">
    <property type="protein sequence ID" value="SEN44962.1"/>
    <property type="molecule type" value="Genomic_DNA"/>
</dbReference>
<keyword evidence="4" id="KW-1185">Reference proteome</keyword>
<dbReference type="Proteomes" id="UP000183063">
    <property type="component" value="Unassembled WGS sequence"/>
</dbReference>
<evidence type="ECO:0000313" key="1">
    <source>
        <dbReference type="EMBL" id="SEH62624.1"/>
    </source>
</evidence>
<proteinExistence type="predicted"/>